<dbReference type="AlphaFoldDB" id="B5VHV8"/>
<feature type="non-terminal residue" evidence="2">
    <location>
        <position position="1"/>
    </location>
</feature>
<evidence type="ECO:0000256" key="1">
    <source>
        <dbReference type="SAM" id="MobiDB-lite"/>
    </source>
</evidence>
<reference evidence="2 3" key="1">
    <citation type="journal article" date="2008" name="FEMS Yeast Res.">
        <title>Comparative genome analysis of a Saccharomyces cerevisiae wine strain.</title>
        <authorList>
            <person name="Borneman A.R."/>
            <person name="Forgan A.H."/>
            <person name="Pretorius I.S."/>
            <person name="Chambers P.J."/>
        </authorList>
    </citation>
    <scope>NUCLEOTIDE SEQUENCE [LARGE SCALE GENOMIC DNA]</scope>
    <source>
        <strain evidence="2 3">AWRI1631</strain>
    </source>
</reference>
<feature type="region of interest" description="Disordered" evidence="1">
    <location>
        <begin position="1"/>
        <end position="30"/>
    </location>
</feature>
<evidence type="ECO:0000313" key="2">
    <source>
        <dbReference type="EMBL" id="EDZ72477.1"/>
    </source>
</evidence>
<feature type="compositionally biased region" description="Basic residues" evidence="1">
    <location>
        <begin position="1"/>
        <end position="29"/>
    </location>
</feature>
<gene>
    <name evidence="2" type="ORF">AWRI1631_52510</name>
</gene>
<organism evidence="2 3">
    <name type="scientific">Saccharomyces cerevisiae (strain AWRI1631)</name>
    <name type="common">Baker's yeast</name>
    <dbReference type="NCBI Taxonomy" id="545124"/>
    <lineage>
        <taxon>Eukaryota</taxon>
        <taxon>Fungi</taxon>
        <taxon>Dikarya</taxon>
        <taxon>Ascomycota</taxon>
        <taxon>Saccharomycotina</taxon>
        <taxon>Saccharomycetes</taxon>
        <taxon>Saccharomycetales</taxon>
        <taxon>Saccharomycetaceae</taxon>
        <taxon>Saccharomyces</taxon>
    </lineage>
</organism>
<dbReference type="EMBL" id="ABSV01000739">
    <property type="protein sequence ID" value="EDZ72477.1"/>
    <property type="molecule type" value="Genomic_DNA"/>
</dbReference>
<name>B5VHV8_YEAS6</name>
<proteinExistence type="predicted"/>
<sequence>KSKEKTKNKKKQKNRGMRKRHAFPRAAKGKGKETLYYWTLNLKTRRTVT</sequence>
<evidence type="ECO:0000313" key="3">
    <source>
        <dbReference type="Proteomes" id="UP000008988"/>
    </source>
</evidence>
<accession>B5VHV8</accession>
<protein>
    <submittedName>
        <fullName evidence="2">Uncharacterized protein</fullName>
    </submittedName>
</protein>
<dbReference type="Proteomes" id="UP000008988">
    <property type="component" value="Unassembled WGS sequence"/>
</dbReference>
<comment type="caution">
    <text evidence="2">The sequence shown here is derived from an EMBL/GenBank/DDBJ whole genome shotgun (WGS) entry which is preliminary data.</text>
</comment>